<sequence length="54" mass="6012">DLAERAGLDSARRSSRYSCDSDGWRCQRMHIRRMTRARTGAVRGVGVEAIMDAG</sequence>
<evidence type="ECO:0000313" key="1">
    <source>
        <dbReference type="EMBL" id="ETJ40824.1"/>
    </source>
</evidence>
<feature type="non-terminal residue" evidence="1">
    <location>
        <position position="1"/>
    </location>
</feature>
<dbReference type="AlphaFoldDB" id="W1YI17"/>
<protein>
    <submittedName>
        <fullName evidence="1">Uncharacterized protein</fullName>
    </submittedName>
</protein>
<dbReference type="EMBL" id="AZMM01005253">
    <property type="protein sequence ID" value="ETJ40824.1"/>
    <property type="molecule type" value="Genomic_DNA"/>
</dbReference>
<organism evidence="1">
    <name type="scientific">human gut metagenome</name>
    <dbReference type="NCBI Taxonomy" id="408170"/>
    <lineage>
        <taxon>unclassified sequences</taxon>
        <taxon>metagenomes</taxon>
        <taxon>organismal metagenomes</taxon>
    </lineage>
</organism>
<name>W1YI17_9ZZZZ</name>
<reference evidence="1" key="1">
    <citation type="submission" date="2013-12" db="EMBL/GenBank/DDBJ databases">
        <title>A Varibaculum cambriense genome reconstructed from a premature infant gut community with otherwise low bacterial novelty that shifts toward anaerobic metabolism during the third week of life.</title>
        <authorList>
            <person name="Brown C.T."/>
            <person name="Sharon I."/>
            <person name="Thomas B.C."/>
            <person name="Castelle C.J."/>
            <person name="Morowitz M.J."/>
            <person name="Banfield J.F."/>
        </authorList>
    </citation>
    <scope>NUCLEOTIDE SEQUENCE</scope>
</reference>
<accession>W1YI17</accession>
<proteinExistence type="predicted"/>
<gene>
    <name evidence="1" type="ORF">Q604_UNBC05253G0001</name>
</gene>
<comment type="caution">
    <text evidence="1">The sequence shown here is derived from an EMBL/GenBank/DDBJ whole genome shotgun (WGS) entry which is preliminary data.</text>
</comment>